<comment type="caution">
    <text evidence="1">The sequence shown here is derived from an EMBL/GenBank/DDBJ whole genome shotgun (WGS) entry which is preliminary data.</text>
</comment>
<sequence length="174" mass="16897">MAIDTSLNTLSSLSAYTGSGSLGSSTGSASGANAGGTVAAVDNPAAVQQAVELAADASVIVSLGNSNSSSTDGLIYNAAGVFNSIVDAGTAQNAPSDTTQNQATQSLDRGILSGIASPPTAAGIYNGSGEFTGLDTGLTSQLSALLKSNPDMTDSIVSDLVTQGIVGSLFSTTA</sequence>
<organism evidence="1 2">
    <name type="scientific">Herbaspirillum chlorophenolicum</name>
    <dbReference type="NCBI Taxonomy" id="211589"/>
    <lineage>
        <taxon>Bacteria</taxon>
        <taxon>Pseudomonadati</taxon>
        <taxon>Pseudomonadota</taxon>
        <taxon>Betaproteobacteria</taxon>
        <taxon>Burkholderiales</taxon>
        <taxon>Oxalobacteraceae</taxon>
        <taxon>Herbaspirillum</taxon>
    </lineage>
</organism>
<protein>
    <submittedName>
        <fullName evidence="1">Uncharacterized protein</fullName>
    </submittedName>
</protein>
<name>A0ABW8EY71_9BURK</name>
<dbReference type="RefSeq" id="WP_402699603.1">
    <property type="nucleotide sequence ID" value="NZ_JBIUZV010000003.1"/>
</dbReference>
<keyword evidence="2" id="KW-1185">Reference proteome</keyword>
<dbReference type="EMBL" id="JBIUZV010000003">
    <property type="protein sequence ID" value="MFJ3045833.1"/>
    <property type="molecule type" value="Genomic_DNA"/>
</dbReference>
<dbReference type="Proteomes" id="UP001617427">
    <property type="component" value="Unassembled WGS sequence"/>
</dbReference>
<reference evidence="1 2" key="1">
    <citation type="submission" date="2024-10" db="EMBL/GenBank/DDBJ databases">
        <title>The Natural Products Discovery Center: Release of the First 8490 Sequenced Strains for Exploring Actinobacteria Biosynthetic Diversity.</title>
        <authorList>
            <person name="Kalkreuter E."/>
            <person name="Kautsar S.A."/>
            <person name="Yang D."/>
            <person name="Bader C.D."/>
            <person name="Teijaro C.N."/>
            <person name="Fluegel L."/>
            <person name="Davis C.M."/>
            <person name="Simpson J.R."/>
            <person name="Lauterbach L."/>
            <person name="Steele A.D."/>
            <person name="Gui C."/>
            <person name="Meng S."/>
            <person name="Li G."/>
            <person name="Viehrig K."/>
            <person name="Ye F."/>
            <person name="Su P."/>
            <person name="Kiefer A.F."/>
            <person name="Nichols A."/>
            <person name="Cepeda A.J."/>
            <person name="Yan W."/>
            <person name="Fan B."/>
            <person name="Jiang Y."/>
            <person name="Adhikari A."/>
            <person name="Zheng C.-J."/>
            <person name="Schuster L."/>
            <person name="Cowan T.M."/>
            <person name="Smanski M.J."/>
            <person name="Chevrette M.G."/>
            <person name="De Carvalho L.P.S."/>
            <person name="Shen B."/>
        </authorList>
    </citation>
    <scope>NUCLEOTIDE SEQUENCE [LARGE SCALE GENOMIC DNA]</scope>
    <source>
        <strain evidence="1 2">NPDC087045</strain>
    </source>
</reference>
<evidence type="ECO:0000313" key="2">
    <source>
        <dbReference type="Proteomes" id="UP001617427"/>
    </source>
</evidence>
<proteinExistence type="predicted"/>
<gene>
    <name evidence="1" type="ORF">ACIPEN_08390</name>
</gene>
<evidence type="ECO:0000313" key="1">
    <source>
        <dbReference type="EMBL" id="MFJ3045833.1"/>
    </source>
</evidence>
<accession>A0ABW8EY71</accession>